<reference evidence="2 3" key="1">
    <citation type="submission" date="2018-11" db="EMBL/GenBank/DDBJ databases">
        <authorList>
            <person name="Na S.W."/>
            <person name="Baik M."/>
        </authorList>
    </citation>
    <scope>NUCLEOTIDE SEQUENCE [LARGE SCALE GENOMIC DNA]</scope>
    <source>
        <strain evidence="2 3">E39</strain>
    </source>
</reference>
<dbReference type="Proteomes" id="UP000249375">
    <property type="component" value="Chromosome"/>
</dbReference>
<dbReference type="RefSeq" id="WP_111898263.1">
    <property type="nucleotide sequence ID" value="NZ_CP033459.1"/>
</dbReference>
<protein>
    <recommendedName>
        <fullName evidence="4">Outer membrane protein beta-barrel domain-containing protein</fullName>
    </recommendedName>
</protein>
<evidence type="ECO:0000313" key="3">
    <source>
        <dbReference type="Proteomes" id="UP000249375"/>
    </source>
</evidence>
<evidence type="ECO:0000313" key="2">
    <source>
        <dbReference type="EMBL" id="QFQ12847.1"/>
    </source>
</evidence>
<evidence type="ECO:0000256" key="1">
    <source>
        <dbReference type="SAM" id="SignalP"/>
    </source>
</evidence>
<keyword evidence="1" id="KW-0732">Signal</keyword>
<dbReference type="KEGG" id="alq:C7Y71_007335"/>
<proteinExistence type="predicted"/>
<dbReference type="OrthoDB" id="1042061at2"/>
<dbReference type="AlphaFoldDB" id="A0A5P8E7K4"/>
<evidence type="ECO:0008006" key="4">
    <source>
        <dbReference type="Google" id="ProtNLM"/>
    </source>
</evidence>
<keyword evidence="3" id="KW-1185">Reference proteome</keyword>
<feature type="chain" id="PRO_5024380711" description="Outer membrane protein beta-barrel domain-containing protein" evidence="1">
    <location>
        <begin position="22"/>
        <end position="228"/>
    </location>
</feature>
<organism evidence="2 3">
    <name type="scientific">Pseudoprevotella muciniphila</name>
    <dbReference type="NCBI Taxonomy" id="2133944"/>
    <lineage>
        <taxon>Bacteria</taxon>
        <taxon>Pseudomonadati</taxon>
        <taxon>Bacteroidota</taxon>
        <taxon>Bacteroidia</taxon>
        <taxon>Bacteroidales</taxon>
        <taxon>Prevotellaceae</taxon>
        <taxon>Pseudoprevotella</taxon>
    </lineage>
</organism>
<feature type="signal peptide" evidence="1">
    <location>
        <begin position="1"/>
        <end position="21"/>
    </location>
</feature>
<accession>A0A5P8E7K4</accession>
<sequence>MRYKSIILLALSAMLCLTSEAQVKKFIAKASNDPFVKSLTFYGRIGWGYNGMTGSPSPEFKSGYDVATGAQHKLNTSGLYCNAEIGMSSRGFQESGERDYGAEHLNFKQKANAIRIGIGAGKIYTLKNPRLALDPHIGIYASYDVGGSRDAWIVVDGYKQTVNGDIGTGRWYKDWNEWDIGGEIGCALWINSRYGIDARYRQGILDAITLDGKHAQTSNVIISCAMKF</sequence>
<name>A0A5P8E7K4_9BACT</name>
<gene>
    <name evidence="2" type="ORF">C7Y71_007335</name>
</gene>
<dbReference type="EMBL" id="CP033459">
    <property type="protein sequence ID" value="QFQ12847.1"/>
    <property type="molecule type" value="Genomic_DNA"/>
</dbReference>